<gene>
    <name evidence="1" type="ORF">SAMN05421870_10336</name>
</gene>
<name>A0A1H9QPT4_9ACTN</name>
<dbReference type="RefSeq" id="WP_074999337.1">
    <property type="nucleotide sequence ID" value="NZ_FOGO01000003.1"/>
</dbReference>
<dbReference type="EMBL" id="FOGO01000003">
    <property type="protein sequence ID" value="SER62427.1"/>
    <property type="molecule type" value="Genomic_DNA"/>
</dbReference>
<protein>
    <submittedName>
        <fullName evidence="1">Uncharacterized protein</fullName>
    </submittedName>
</protein>
<dbReference type="AlphaFoldDB" id="A0A1H9QPT4"/>
<sequence length="123" mass="13690">MDASTGRFLEELVRWNGELSGPSGNARRSEPTSAVIFRRDHAVAAVEKVTTGLASPGQLSDWAQAVHFEDHVQVEDGHQDLLTRFLVEISTPELFEPVTHEVCQQWLHILRGSRASDTEAAER</sequence>
<proteinExistence type="predicted"/>
<dbReference type="Proteomes" id="UP000182841">
    <property type="component" value="Unassembled WGS sequence"/>
</dbReference>
<evidence type="ECO:0000313" key="1">
    <source>
        <dbReference type="EMBL" id="SER62427.1"/>
    </source>
</evidence>
<organism evidence="1 2">
    <name type="scientific">Streptomyces qinglanensis</name>
    <dbReference type="NCBI Taxonomy" id="943816"/>
    <lineage>
        <taxon>Bacteria</taxon>
        <taxon>Bacillati</taxon>
        <taxon>Actinomycetota</taxon>
        <taxon>Actinomycetes</taxon>
        <taxon>Kitasatosporales</taxon>
        <taxon>Streptomycetaceae</taxon>
        <taxon>Streptomyces</taxon>
    </lineage>
</organism>
<evidence type="ECO:0000313" key="2">
    <source>
        <dbReference type="Proteomes" id="UP000182841"/>
    </source>
</evidence>
<keyword evidence="2" id="KW-1185">Reference proteome</keyword>
<dbReference type="OrthoDB" id="4265029at2"/>
<accession>A0A1H9QPT4</accession>
<reference evidence="2" key="1">
    <citation type="submission" date="2016-10" db="EMBL/GenBank/DDBJ databases">
        <authorList>
            <person name="Varghese N."/>
            <person name="Submissions S."/>
        </authorList>
    </citation>
    <scope>NUCLEOTIDE SEQUENCE [LARGE SCALE GENOMIC DNA]</scope>
    <source>
        <strain evidence="2">CGMCC 4.6825</strain>
    </source>
</reference>